<evidence type="ECO:0000313" key="2">
    <source>
        <dbReference type="Proteomes" id="UP000035704"/>
    </source>
</evidence>
<dbReference type="InterPro" id="IPR007160">
    <property type="entry name" value="DUF362"/>
</dbReference>
<reference evidence="1 2" key="1">
    <citation type="submission" date="2014-10" db="EMBL/GenBank/DDBJ databases">
        <title>Genome sequence of Clostridium aceticum DSM 1496.</title>
        <authorList>
            <person name="Poehlein A."/>
            <person name="Schiel-Bengelsdorf B."/>
            <person name="Gottschalk G."/>
            <person name="Duerre P."/>
            <person name="Daniel R."/>
        </authorList>
    </citation>
    <scope>NUCLEOTIDE SEQUENCE [LARGE SCALE GENOMIC DNA]</scope>
    <source>
        <strain evidence="1 2">DSM 1496</strain>
    </source>
</reference>
<dbReference type="EMBL" id="CP009687">
    <property type="protein sequence ID" value="AKL96404.1"/>
    <property type="molecule type" value="Genomic_DNA"/>
</dbReference>
<evidence type="ECO:0000313" key="1">
    <source>
        <dbReference type="EMBL" id="AKL96404.1"/>
    </source>
</evidence>
<dbReference type="Proteomes" id="UP000035704">
    <property type="component" value="Chromosome"/>
</dbReference>
<name>A0A0D8I9P4_9CLOT</name>
<keyword evidence="2" id="KW-1185">Reference proteome</keyword>
<organism evidence="1 2">
    <name type="scientific">Clostridium aceticum</name>
    <dbReference type="NCBI Taxonomy" id="84022"/>
    <lineage>
        <taxon>Bacteria</taxon>
        <taxon>Bacillati</taxon>
        <taxon>Bacillota</taxon>
        <taxon>Clostridia</taxon>
        <taxon>Eubacteriales</taxon>
        <taxon>Clostridiaceae</taxon>
        <taxon>Clostridium</taxon>
    </lineage>
</organism>
<dbReference type="RefSeq" id="WP_044824931.1">
    <property type="nucleotide sequence ID" value="NZ_CP009687.1"/>
</dbReference>
<dbReference type="Pfam" id="PF04015">
    <property type="entry name" value="DUF362"/>
    <property type="match status" value="1"/>
</dbReference>
<dbReference type="STRING" id="84022.CACET_c29600"/>
<dbReference type="KEGG" id="cace:CACET_c29600"/>
<dbReference type="PATRIC" id="fig|84022.5.peg.380"/>
<dbReference type="AlphaFoldDB" id="A0A0D8I9P4"/>
<accession>A0A0D8I9P4</accession>
<dbReference type="OrthoDB" id="9785671at2"/>
<protein>
    <submittedName>
        <fullName evidence="1">Uncharacterized protein</fullName>
    </submittedName>
</protein>
<sequence>MQNNEIAVIYGKDPKKMVLELLTQINLGSEWDKEATIGLKPNLVVSKKASSGATTSPEIVEGVIEYLQQQGFRNITIMESSWIGDSTVKAFKVCGYEEISKKYQVPLLDLKKDKTKIVKVKDLDLKVCTSAYDVDFLINLPVLKGHCQTKMTCALKNIKGCIPDDEKRRYHTLGLHKPIAYLNKALKQDVVIVDGMMGDLTFEEGGTPVEMDRIIIGKDPVLIDSYVAELMGYDVEEIEYISIAAALGVGSTNLSDAVITEDGVHNKGTTTIKPSSKVARLGECVVEKEACSACYGTLIHALQRLQDKGQLKALKEKIYIGQGYKGETLEGLGIGLCTSSFSRNLEGCPPKAKDIVKFLEEEC</sequence>
<gene>
    <name evidence="1" type="ORF">CACET_c29600</name>
</gene>
<proteinExistence type="predicted"/>